<dbReference type="GO" id="GO:0009264">
    <property type="term" value="P:deoxyribonucleotide catabolic process"/>
    <property type="evidence" value="ECO:0007669"/>
    <property type="project" value="InterPro"/>
</dbReference>
<dbReference type="STRING" id="1754192.A0A1Y1WR63"/>
<gene>
    <name evidence="10" type="ORF">BCR32DRAFT_329664</name>
</gene>
<dbReference type="UniPathway" id="UPA00002">
    <property type="reaction ID" value="UER00468"/>
</dbReference>
<comment type="pathway">
    <text evidence="1">Carbohydrate degradation; 2-deoxy-D-ribose 1-phosphate degradation; D-glyceraldehyde 3-phosphate and acetaldehyde from 2-deoxy-alpha-D-ribose 1-phosphate: step 2/2.</text>
</comment>
<dbReference type="PANTHER" id="PTHR10889:SF3">
    <property type="entry name" value="DEOXYRIBOSE-PHOSPHATE ALDOLASE"/>
    <property type="match status" value="1"/>
</dbReference>
<feature type="active site" description="Proton donor/acceptor" evidence="9">
    <location>
        <position position="229"/>
    </location>
</feature>
<dbReference type="PIRSF" id="PIRSF001357">
    <property type="entry name" value="DeoC"/>
    <property type="match status" value="1"/>
</dbReference>
<dbReference type="Proteomes" id="UP000193944">
    <property type="component" value="Unassembled WGS sequence"/>
</dbReference>
<dbReference type="Gene3D" id="3.20.20.70">
    <property type="entry name" value="Aldolase class I"/>
    <property type="match status" value="1"/>
</dbReference>
<dbReference type="GO" id="GO:0046386">
    <property type="term" value="P:deoxyribose phosphate catabolic process"/>
    <property type="evidence" value="ECO:0007669"/>
    <property type="project" value="UniProtKB-UniPathway"/>
</dbReference>
<name>A0A1Y1WR63_9FUNG</name>
<evidence type="ECO:0000256" key="6">
    <source>
        <dbReference type="ARBA" id="ARBA00031814"/>
    </source>
</evidence>
<comment type="catalytic activity">
    <reaction evidence="8">
        <text>2-deoxy-D-ribose 5-phosphate = D-glyceraldehyde 3-phosphate + acetaldehyde</text>
        <dbReference type="Rhea" id="RHEA:12821"/>
        <dbReference type="ChEBI" id="CHEBI:15343"/>
        <dbReference type="ChEBI" id="CHEBI:59776"/>
        <dbReference type="ChEBI" id="CHEBI:62877"/>
        <dbReference type="EC" id="4.1.2.4"/>
    </reaction>
</comment>
<evidence type="ECO:0000313" key="10">
    <source>
        <dbReference type="EMBL" id="ORX75778.1"/>
    </source>
</evidence>
<dbReference type="EC" id="4.1.2.4" evidence="3"/>
<comment type="caution">
    <text evidence="10">The sequence shown here is derived from an EMBL/GenBank/DDBJ whole genome shotgun (WGS) entry which is preliminary data.</text>
</comment>
<dbReference type="NCBIfam" id="TIGR00126">
    <property type="entry name" value="deoC"/>
    <property type="match status" value="1"/>
</dbReference>
<protein>
    <recommendedName>
        <fullName evidence="3">deoxyribose-phosphate aldolase</fullName>
        <ecNumber evidence="3">4.1.2.4</ecNumber>
    </recommendedName>
    <alternativeName>
        <fullName evidence="7">2-deoxy-D-ribose 5-phosphate aldolase</fullName>
    </alternativeName>
    <alternativeName>
        <fullName evidence="6">Phosphodeoxyriboaldolase</fullName>
    </alternativeName>
</protein>
<dbReference type="SUPFAM" id="SSF51569">
    <property type="entry name" value="Aldolase"/>
    <property type="match status" value="1"/>
</dbReference>
<keyword evidence="11" id="KW-1185">Reference proteome</keyword>
<organism evidence="10 11">
    <name type="scientific">Anaeromyces robustus</name>
    <dbReference type="NCBI Taxonomy" id="1754192"/>
    <lineage>
        <taxon>Eukaryota</taxon>
        <taxon>Fungi</taxon>
        <taxon>Fungi incertae sedis</taxon>
        <taxon>Chytridiomycota</taxon>
        <taxon>Chytridiomycota incertae sedis</taxon>
        <taxon>Neocallimastigomycetes</taxon>
        <taxon>Neocallimastigales</taxon>
        <taxon>Neocallimastigaceae</taxon>
        <taxon>Anaeromyces</taxon>
    </lineage>
</organism>
<comment type="similarity">
    <text evidence="2">Belongs to the DeoC/FbaB aldolase family. DeoC type 2 subfamily.</text>
</comment>
<dbReference type="InterPro" id="IPR011343">
    <property type="entry name" value="DeoC"/>
</dbReference>
<keyword evidence="4" id="KW-0456">Lyase</keyword>
<dbReference type="InterPro" id="IPR013785">
    <property type="entry name" value="Aldolase_TIM"/>
</dbReference>
<dbReference type="AlphaFoldDB" id="A0A1Y1WR63"/>
<dbReference type="GO" id="GO:0004139">
    <property type="term" value="F:deoxyribose-phosphate aldolase activity"/>
    <property type="evidence" value="ECO:0007669"/>
    <property type="project" value="UniProtKB-EC"/>
</dbReference>
<evidence type="ECO:0000256" key="1">
    <source>
        <dbReference type="ARBA" id="ARBA00004816"/>
    </source>
</evidence>
<evidence type="ECO:0000256" key="3">
    <source>
        <dbReference type="ARBA" id="ARBA00012515"/>
    </source>
</evidence>
<dbReference type="SMART" id="SM01133">
    <property type="entry name" value="DeoC"/>
    <property type="match status" value="1"/>
</dbReference>
<keyword evidence="5 9" id="KW-0704">Schiff base</keyword>
<reference evidence="10 11" key="1">
    <citation type="submission" date="2016-08" db="EMBL/GenBank/DDBJ databases">
        <title>A Parts List for Fungal Cellulosomes Revealed by Comparative Genomics.</title>
        <authorList>
            <consortium name="DOE Joint Genome Institute"/>
            <person name="Haitjema C.H."/>
            <person name="Gilmore S.P."/>
            <person name="Henske J.K."/>
            <person name="Solomon K.V."/>
            <person name="De Groot R."/>
            <person name="Kuo A."/>
            <person name="Mondo S.J."/>
            <person name="Salamov A.A."/>
            <person name="Labutti K."/>
            <person name="Zhao Z."/>
            <person name="Chiniquy J."/>
            <person name="Barry K."/>
            <person name="Brewer H.M."/>
            <person name="Purvine S.O."/>
            <person name="Wright A.T."/>
            <person name="Boxma B."/>
            <person name="Van Alen T."/>
            <person name="Hackstein J.H."/>
            <person name="Baker S.E."/>
            <person name="Grigoriev I.V."/>
            <person name="O'Malley M.A."/>
        </authorList>
    </citation>
    <scope>NUCLEOTIDE SEQUENCE [LARGE SCALE GENOMIC DNA]</scope>
    <source>
        <strain evidence="10 11">S4</strain>
    </source>
</reference>
<evidence type="ECO:0000256" key="8">
    <source>
        <dbReference type="ARBA" id="ARBA00048791"/>
    </source>
</evidence>
<dbReference type="Pfam" id="PF01791">
    <property type="entry name" value="DeoC"/>
    <property type="match status" value="1"/>
</dbReference>
<evidence type="ECO:0000256" key="9">
    <source>
        <dbReference type="PIRSR" id="PIRSR001357-50"/>
    </source>
</evidence>
<dbReference type="EMBL" id="MCFG01000337">
    <property type="protein sequence ID" value="ORX75778.1"/>
    <property type="molecule type" value="Genomic_DNA"/>
</dbReference>
<reference evidence="10 11" key="2">
    <citation type="submission" date="2016-08" db="EMBL/GenBank/DDBJ databases">
        <title>Pervasive Adenine N6-methylation of Active Genes in Fungi.</title>
        <authorList>
            <consortium name="DOE Joint Genome Institute"/>
            <person name="Mondo S.J."/>
            <person name="Dannebaum R.O."/>
            <person name="Kuo R.C."/>
            <person name="Labutti K."/>
            <person name="Haridas S."/>
            <person name="Kuo A."/>
            <person name="Salamov A."/>
            <person name="Ahrendt S.R."/>
            <person name="Lipzen A."/>
            <person name="Sullivan W."/>
            <person name="Andreopoulos W.B."/>
            <person name="Clum A."/>
            <person name="Lindquist E."/>
            <person name="Daum C."/>
            <person name="Ramamoorthy G.K."/>
            <person name="Gryganskyi A."/>
            <person name="Culley D."/>
            <person name="Magnuson J.K."/>
            <person name="James T.Y."/>
            <person name="O'Malley M.A."/>
            <person name="Stajich J.E."/>
            <person name="Spatafora J.W."/>
            <person name="Visel A."/>
            <person name="Grigoriev I.V."/>
        </authorList>
    </citation>
    <scope>NUCLEOTIDE SEQUENCE [LARGE SCALE GENOMIC DNA]</scope>
    <source>
        <strain evidence="10 11">S4</strain>
    </source>
</reference>
<sequence>MSEISMADKVNNYIETAKANAKISKEMCNTAIASLDLTSLNDNDTDEVIKNLCNQARSSSVPTASVCVYPQFVNLAANELKDTPISIATVINFPKGEDSPKTVYDDTVKAIQDGADEIDVVWDFKAFMKNDVEKANAVIKSCRQAIDDENNKNNKNVLLKVILETGALGEMSSETAIFDASINAINNGANFIKTSTGKIEEGASLGAAAYMLLAIAKTYNDSKKKVGLKVSGGVRSCLQAAEYMSLFNEILSKEISQNPFTIQKSSFRIGASGLFKNLVNELKNY</sequence>
<proteinExistence type="inferred from homology"/>
<dbReference type="GO" id="GO:0005737">
    <property type="term" value="C:cytoplasm"/>
    <property type="evidence" value="ECO:0007669"/>
    <property type="project" value="InterPro"/>
</dbReference>
<evidence type="ECO:0000256" key="5">
    <source>
        <dbReference type="ARBA" id="ARBA00023270"/>
    </source>
</evidence>
<evidence type="ECO:0000256" key="4">
    <source>
        <dbReference type="ARBA" id="ARBA00023239"/>
    </source>
</evidence>
<dbReference type="PANTHER" id="PTHR10889">
    <property type="entry name" value="DEOXYRIBOSE-PHOSPHATE ALDOLASE"/>
    <property type="match status" value="1"/>
</dbReference>
<evidence type="ECO:0000313" key="11">
    <source>
        <dbReference type="Proteomes" id="UP000193944"/>
    </source>
</evidence>
<evidence type="ECO:0000256" key="7">
    <source>
        <dbReference type="ARBA" id="ARBA00032755"/>
    </source>
</evidence>
<dbReference type="InterPro" id="IPR002915">
    <property type="entry name" value="DeoC/FbaB/LacD_aldolase"/>
</dbReference>
<dbReference type="GO" id="GO:0016052">
    <property type="term" value="P:carbohydrate catabolic process"/>
    <property type="evidence" value="ECO:0007669"/>
    <property type="project" value="TreeGrafter"/>
</dbReference>
<evidence type="ECO:0000256" key="2">
    <source>
        <dbReference type="ARBA" id="ARBA00009473"/>
    </source>
</evidence>
<accession>A0A1Y1WR63</accession>
<feature type="active site" description="Schiff-base intermediate with acetaldehyde" evidence="9">
    <location>
        <position position="193"/>
    </location>
</feature>
<dbReference type="OrthoDB" id="70823at2759"/>